<sequence length="276" mass="32426">MKEKKERTKDVRDLKDLRDLDPTLATSLREKRDSDLTTLTTSTSTISLSNIADKSITIVGQRDRNIPESGKKLTITIKDVLDLIPIYEGRDIIEFIHFQEGCKDALELIGSDQERTLMKFLKLKLRGNAKVRFSLHVDKYDRLYRFLRDVKKEYNYMDMHDPDFWVKKMATIVQRNREPIREYGQRCEDLLQCAINMVKSESSSKNILEKEKLKKTDIDYLESKAFYYFQKNIASSELQTYLGDFHLRAKNFQEFISVAEPWEEVIKEGSKGCWIL</sequence>
<protein>
    <submittedName>
        <fullName evidence="1">Uncharacterized protein</fullName>
    </submittedName>
</protein>
<comment type="caution">
    <text evidence="1">The sequence shown here is derived from an EMBL/GenBank/DDBJ whole genome shotgun (WGS) entry which is preliminary data.</text>
</comment>
<evidence type="ECO:0000313" key="1">
    <source>
        <dbReference type="EMBL" id="KAJ8679820.1"/>
    </source>
</evidence>
<reference evidence="1" key="1">
    <citation type="submission" date="2023-04" db="EMBL/GenBank/DDBJ databases">
        <title>A chromosome-level genome assembly of the parasitoid wasp Eretmocerus hayati.</title>
        <authorList>
            <person name="Zhong Y."/>
            <person name="Liu S."/>
            <person name="Liu Y."/>
        </authorList>
    </citation>
    <scope>NUCLEOTIDE SEQUENCE</scope>
    <source>
        <strain evidence="1">ZJU_SS_LIU_2023</strain>
    </source>
</reference>
<proteinExistence type="predicted"/>
<evidence type="ECO:0000313" key="2">
    <source>
        <dbReference type="Proteomes" id="UP001239111"/>
    </source>
</evidence>
<dbReference type="EMBL" id="CM056742">
    <property type="protein sequence ID" value="KAJ8679820.1"/>
    <property type="molecule type" value="Genomic_DNA"/>
</dbReference>
<dbReference type="Proteomes" id="UP001239111">
    <property type="component" value="Chromosome 2"/>
</dbReference>
<keyword evidence="2" id="KW-1185">Reference proteome</keyword>
<organism evidence="1 2">
    <name type="scientific">Eretmocerus hayati</name>
    <dbReference type="NCBI Taxonomy" id="131215"/>
    <lineage>
        <taxon>Eukaryota</taxon>
        <taxon>Metazoa</taxon>
        <taxon>Ecdysozoa</taxon>
        <taxon>Arthropoda</taxon>
        <taxon>Hexapoda</taxon>
        <taxon>Insecta</taxon>
        <taxon>Pterygota</taxon>
        <taxon>Neoptera</taxon>
        <taxon>Endopterygota</taxon>
        <taxon>Hymenoptera</taxon>
        <taxon>Apocrita</taxon>
        <taxon>Proctotrupomorpha</taxon>
        <taxon>Chalcidoidea</taxon>
        <taxon>Aphelinidae</taxon>
        <taxon>Aphelininae</taxon>
        <taxon>Eretmocerus</taxon>
    </lineage>
</organism>
<gene>
    <name evidence="1" type="ORF">QAD02_015607</name>
</gene>
<accession>A0ACC2P8U0</accession>
<name>A0ACC2P8U0_9HYME</name>